<keyword evidence="2" id="KW-1185">Reference proteome</keyword>
<dbReference type="eggNOG" id="COG3863">
    <property type="taxonomic scope" value="Bacteria"/>
</dbReference>
<dbReference type="SUPFAM" id="SSF54001">
    <property type="entry name" value="Cysteine proteinases"/>
    <property type="match status" value="1"/>
</dbReference>
<dbReference type="RefSeq" id="WP_015769494.1">
    <property type="nucleotide sequence ID" value="NC_013192.1"/>
</dbReference>
<dbReference type="Pfam" id="PF05708">
    <property type="entry name" value="Peptidase_C92"/>
    <property type="match status" value="1"/>
</dbReference>
<evidence type="ECO:0000313" key="2">
    <source>
        <dbReference type="Proteomes" id="UP000001910"/>
    </source>
</evidence>
<evidence type="ECO:0000313" key="1">
    <source>
        <dbReference type="EMBL" id="ACV39153.1"/>
    </source>
</evidence>
<dbReference type="EMBL" id="CP001685">
    <property type="protein sequence ID" value="ACV39153.1"/>
    <property type="molecule type" value="Genomic_DNA"/>
</dbReference>
<dbReference type="Proteomes" id="UP000001910">
    <property type="component" value="Chromosome"/>
</dbReference>
<dbReference type="OrthoDB" id="8455915at2"/>
<accession>C7NAH2</accession>
<dbReference type="Gene3D" id="3.90.1720.10">
    <property type="entry name" value="endopeptidase domain like (from Nostoc punctiforme)"/>
    <property type="match status" value="1"/>
</dbReference>
<sequence>MNIHLKLNIRRILLFFMLTFALVCKTNKDKYFWYSPREVISNVDKLQPGDILILSKKPTLRSMWGHAAVLNEHKKVVEFPSYSAGYSESPLYVWQTLNRKIAIFRLKGIDDKFKAALFKEIDETTTKPYGITFHKNFDKRLYCSQFIYIVFKKAGEKIGREVNLDSNGGGWVMPFDIMDSPLLENISLYSTESPKSAN</sequence>
<dbReference type="KEGG" id="lba:Lebu_1264"/>
<gene>
    <name evidence="1" type="ordered locus">Lebu_1264</name>
</gene>
<dbReference type="InterPro" id="IPR038765">
    <property type="entry name" value="Papain-like_cys_pep_sf"/>
</dbReference>
<reference evidence="1 2" key="1">
    <citation type="journal article" date="2009" name="Stand. Genomic Sci.">
        <title>Complete genome sequence of Leptotrichia buccalis type strain (C-1013-b).</title>
        <authorList>
            <person name="Ivanova N."/>
            <person name="Gronow S."/>
            <person name="Lapidus A."/>
            <person name="Copeland A."/>
            <person name="Glavina Del Rio T."/>
            <person name="Nolan M."/>
            <person name="Lucas S."/>
            <person name="Chen F."/>
            <person name="Tice H."/>
            <person name="Cheng J.F."/>
            <person name="Saunders E."/>
            <person name="Bruce D."/>
            <person name="Goodwin L."/>
            <person name="Brettin T."/>
            <person name="Detter J.C."/>
            <person name="Han C."/>
            <person name="Pitluck S."/>
            <person name="Mikhailova N."/>
            <person name="Pati A."/>
            <person name="Mavrommatis K."/>
            <person name="Chen A."/>
            <person name="Palaniappan K."/>
            <person name="Land M."/>
            <person name="Hauser L."/>
            <person name="Chang Y.J."/>
            <person name="Jeffries C.D."/>
            <person name="Chain P."/>
            <person name="Rohde C."/>
            <person name="Goker M."/>
            <person name="Bristow J."/>
            <person name="Eisen J.A."/>
            <person name="Markowitz V."/>
            <person name="Hugenholtz P."/>
            <person name="Kyrpides N.C."/>
            <person name="Klenk H.P."/>
        </authorList>
    </citation>
    <scope>NUCLEOTIDE SEQUENCE [LARGE SCALE GENOMIC DNA]</scope>
    <source>
        <strain evidence="2">ATCC 14201 / DSM 1135 / JCM 12969 / NCTC 10249 / C-1013-b</strain>
    </source>
</reference>
<protein>
    <recommendedName>
        <fullName evidence="3">Peptidoglycan peptidase</fullName>
    </recommendedName>
</protein>
<organism evidence="1 2">
    <name type="scientific">Leptotrichia buccalis (strain ATCC 14201 / DSM 1135 / JCM 12969 / NCTC 10249 / C-1013-b)</name>
    <dbReference type="NCBI Taxonomy" id="523794"/>
    <lineage>
        <taxon>Bacteria</taxon>
        <taxon>Fusobacteriati</taxon>
        <taxon>Fusobacteriota</taxon>
        <taxon>Fusobacteriia</taxon>
        <taxon>Fusobacteriales</taxon>
        <taxon>Leptotrichiaceae</taxon>
        <taxon>Leptotrichia</taxon>
    </lineage>
</organism>
<dbReference type="InterPro" id="IPR024453">
    <property type="entry name" value="Peptidase_C92"/>
</dbReference>
<evidence type="ECO:0008006" key="3">
    <source>
        <dbReference type="Google" id="ProtNLM"/>
    </source>
</evidence>
<proteinExistence type="predicted"/>
<name>C7NAH2_LEPBD</name>
<dbReference type="HOGENOM" id="CLU_1376669_0_0_0"/>
<dbReference type="AlphaFoldDB" id="C7NAH2"/>